<dbReference type="AlphaFoldDB" id="A0A8S1D4A4"/>
<evidence type="ECO:0000256" key="2">
    <source>
        <dbReference type="SAM" id="Coils"/>
    </source>
</evidence>
<keyword evidence="4" id="KW-1185">Reference proteome</keyword>
<dbReference type="OrthoDB" id="21617at2759"/>
<reference evidence="3 4" key="1">
    <citation type="submission" date="2020-04" db="EMBL/GenBank/DDBJ databases">
        <authorList>
            <person name="Alioto T."/>
            <person name="Alioto T."/>
            <person name="Gomez Garrido J."/>
        </authorList>
    </citation>
    <scope>NUCLEOTIDE SEQUENCE [LARGE SCALE GENOMIC DNA]</scope>
</reference>
<keyword evidence="2" id="KW-0175">Coiled coil</keyword>
<comment type="caution">
    <text evidence="3">The sequence shown here is derived from an EMBL/GenBank/DDBJ whole genome shotgun (WGS) entry which is preliminary data.</text>
</comment>
<evidence type="ECO:0000313" key="4">
    <source>
        <dbReference type="Proteomes" id="UP000494165"/>
    </source>
</evidence>
<sequence length="178" mass="20424">MEETCNVDQEALQRKLDFYLNKLRLLAKPLSAELRQKISDELLARLALSLLNETVFAIVNGLMEIQHVTESQLEQQRMALTKQHRFEKARLVQALKESSESSEIRKRRMDELEQNHSEALKELDISIIGQFDHKVADQQCTLELAGVPGFFVTTNPVDVQAQMHLLDFIIQLSVLKPN</sequence>
<evidence type="ECO:0000256" key="1">
    <source>
        <dbReference type="ARBA" id="ARBA00005939"/>
    </source>
</evidence>
<dbReference type="Pfam" id="PF07324">
    <property type="entry name" value="DGCR6"/>
    <property type="match status" value="1"/>
</dbReference>
<proteinExistence type="inferred from homology"/>
<comment type="similarity">
    <text evidence="1">Belongs to the gonadal family.</text>
</comment>
<protein>
    <recommendedName>
        <fullName evidence="5">Gonadal protein gdl</fullName>
    </recommendedName>
</protein>
<dbReference type="PANTHER" id="PTHR13054">
    <property type="entry name" value="DIGEORGE SYNDROME CRITICAL REGION 6 DGCR6 FAMILY MEMBER"/>
    <property type="match status" value="1"/>
</dbReference>
<feature type="coiled-coil region" evidence="2">
    <location>
        <begin position="95"/>
        <end position="122"/>
    </location>
</feature>
<dbReference type="PANTHER" id="PTHR13054:SF2">
    <property type="entry name" value="PROTEIN DGCR6"/>
    <property type="match status" value="1"/>
</dbReference>
<dbReference type="InterPro" id="IPR010849">
    <property type="entry name" value="Gonadal"/>
</dbReference>
<evidence type="ECO:0008006" key="5">
    <source>
        <dbReference type="Google" id="ProtNLM"/>
    </source>
</evidence>
<organism evidence="3 4">
    <name type="scientific">Cloeon dipterum</name>
    <dbReference type="NCBI Taxonomy" id="197152"/>
    <lineage>
        <taxon>Eukaryota</taxon>
        <taxon>Metazoa</taxon>
        <taxon>Ecdysozoa</taxon>
        <taxon>Arthropoda</taxon>
        <taxon>Hexapoda</taxon>
        <taxon>Insecta</taxon>
        <taxon>Pterygota</taxon>
        <taxon>Palaeoptera</taxon>
        <taxon>Ephemeroptera</taxon>
        <taxon>Pisciforma</taxon>
        <taxon>Baetidae</taxon>
        <taxon>Cloeon</taxon>
    </lineage>
</organism>
<dbReference type="EMBL" id="CADEPI010000166">
    <property type="protein sequence ID" value="CAB3378541.1"/>
    <property type="molecule type" value="Genomic_DNA"/>
</dbReference>
<evidence type="ECO:0000313" key="3">
    <source>
        <dbReference type="EMBL" id="CAB3378541.1"/>
    </source>
</evidence>
<accession>A0A8S1D4A4</accession>
<dbReference type="Proteomes" id="UP000494165">
    <property type="component" value="Unassembled WGS sequence"/>
</dbReference>
<name>A0A8S1D4A4_9INSE</name>
<gene>
    <name evidence="3" type="ORF">CLODIP_2_CD00743</name>
</gene>